<dbReference type="SMART" id="SM00388">
    <property type="entry name" value="HisKA"/>
    <property type="match status" value="1"/>
</dbReference>
<feature type="modified residue" description="4-aspartylphosphate" evidence="7">
    <location>
        <position position="694"/>
    </location>
</feature>
<dbReference type="InterPro" id="IPR036097">
    <property type="entry name" value="HisK_dim/P_sf"/>
</dbReference>
<accession>A0ABR5AGN1</accession>
<keyword evidence="4" id="KW-0808">Transferase</keyword>
<feature type="domain" description="Response regulatory" evidence="9">
    <location>
        <begin position="644"/>
        <end position="761"/>
    </location>
</feature>
<dbReference type="InterPro" id="IPR003018">
    <property type="entry name" value="GAF"/>
</dbReference>
<dbReference type="PROSITE" id="PS50110">
    <property type="entry name" value="RESPONSE_REGULATORY"/>
    <property type="match status" value="2"/>
</dbReference>
<dbReference type="SUPFAM" id="SSF55781">
    <property type="entry name" value="GAF domain-like"/>
    <property type="match status" value="1"/>
</dbReference>
<dbReference type="CDD" id="cd17546">
    <property type="entry name" value="REC_hyHK_CKI1_RcsC-like"/>
    <property type="match status" value="1"/>
</dbReference>
<organism evidence="10 11">
    <name type="scientific">Gordoniibacillus kamchatkensis</name>
    <dbReference type="NCBI Taxonomy" id="1590651"/>
    <lineage>
        <taxon>Bacteria</taxon>
        <taxon>Bacillati</taxon>
        <taxon>Bacillota</taxon>
        <taxon>Bacilli</taxon>
        <taxon>Bacillales</taxon>
        <taxon>Paenibacillaceae</taxon>
        <taxon>Gordoniibacillus</taxon>
    </lineage>
</organism>
<keyword evidence="5" id="KW-0418">Kinase</keyword>
<keyword evidence="6" id="KW-0902">Two-component regulatory system</keyword>
<evidence type="ECO:0000313" key="10">
    <source>
        <dbReference type="EMBL" id="KIL40194.1"/>
    </source>
</evidence>
<dbReference type="PANTHER" id="PTHR45339:SF1">
    <property type="entry name" value="HYBRID SIGNAL TRANSDUCTION HISTIDINE KINASE J"/>
    <property type="match status" value="1"/>
</dbReference>
<dbReference type="RefSeq" id="WP_041048403.1">
    <property type="nucleotide sequence ID" value="NZ_JXAK01000025.1"/>
</dbReference>
<dbReference type="InterPro" id="IPR003661">
    <property type="entry name" value="HisK_dim/P_dom"/>
</dbReference>
<comment type="catalytic activity">
    <reaction evidence="1">
        <text>ATP + protein L-histidine = ADP + protein N-phospho-L-histidine.</text>
        <dbReference type="EC" id="2.7.13.3"/>
    </reaction>
</comment>
<evidence type="ECO:0000256" key="8">
    <source>
        <dbReference type="SAM" id="Coils"/>
    </source>
</evidence>
<dbReference type="SMART" id="SM00065">
    <property type="entry name" value="GAF"/>
    <property type="match status" value="1"/>
</dbReference>
<feature type="coiled-coil region" evidence="8">
    <location>
        <begin position="234"/>
        <end position="268"/>
    </location>
</feature>
<evidence type="ECO:0000256" key="3">
    <source>
        <dbReference type="ARBA" id="ARBA00022553"/>
    </source>
</evidence>
<dbReference type="PANTHER" id="PTHR45339">
    <property type="entry name" value="HYBRID SIGNAL TRANSDUCTION HISTIDINE KINASE J"/>
    <property type="match status" value="1"/>
</dbReference>
<gene>
    <name evidence="10" type="ORF">SD70_15375</name>
</gene>
<sequence>MAEHIHTAAGRADLQQLLINAKIDSAASAAVSAHIPTVFDGRALTGEFLHMANLIHAAVERLGERDWLQTNLVRLGNMLQRQRDTATACNLILSELAALVPMQHGLFYVCETEREEPVLKLIASHGYQVRKTLANRFRRGEGLVGQCLLEKQRIVLTNVPEDYVNIGSGSGEMAPLNIVLLPILSGGQVLAVIEIASSRAFSPAALEFLDRLAESIGNMLATLQAGNGTEGPMAEELRKQCEQLRRTNEELEQKVRLLEEQVEQLALTSNHKSEFLPGISHELLTPLHSLLILSWQLAENAEGNLTDTQVRNAKMIHESGHDLLAMINDILGLSKFESDAAKPVYEELPPPDVPAAYPAKPDEPVKDDRYAIAADDRVLLIADYDPQFAETLLQAARKKGFKGIVTLSGESAFELASRYRPAAIAIDTYLEDGNGLVVLDRLKQSAATRNIPVWIMSIGSERLSFLQRGAVECLTKPAADGELSRKVDDMMERAVRPQRRVIVWCESGERVRRIVSALELFDIRVTETVTEAEFIDTVRMLQAGCIVVDWATAGASASGLDEIMRGAKAYDVPLLFYTELPWTQAEDERLHALARSFVVKKAASPHDLAFEASLYLPLKDGASLQSLFDSQPARPVRSAQGGRKVLVIDDDIRSVFAITSLLERHAVSVIPADNGKEALQLLQENRDIDAVLVDIVMPVLDGYETIAAIRSMPAFRELPVIALTAKAMPGEREKCLAAGATDYLAKPADTDELIASLHKWLPN</sequence>
<dbReference type="EMBL" id="JXAK01000025">
    <property type="protein sequence ID" value="KIL40194.1"/>
    <property type="molecule type" value="Genomic_DNA"/>
</dbReference>
<evidence type="ECO:0000256" key="2">
    <source>
        <dbReference type="ARBA" id="ARBA00012438"/>
    </source>
</evidence>
<evidence type="ECO:0000313" key="11">
    <source>
        <dbReference type="Proteomes" id="UP000031967"/>
    </source>
</evidence>
<protein>
    <recommendedName>
        <fullName evidence="2">histidine kinase</fullName>
        <ecNumber evidence="2">2.7.13.3</ecNumber>
    </recommendedName>
</protein>
<dbReference type="Proteomes" id="UP000031967">
    <property type="component" value="Unassembled WGS sequence"/>
</dbReference>
<feature type="domain" description="Response regulatory" evidence="9">
    <location>
        <begin position="378"/>
        <end position="491"/>
    </location>
</feature>
<dbReference type="Gene3D" id="1.10.287.130">
    <property type="match status" value="1"/>
</dbReference>
<dbReference type="CDD" id="cd00082">
    <property type="entry name" value="HisKA"/>
    <property type="match status" value="1"/>
</dbReference>
<name>A0ABR5AGN1_9BACL</name>
<dbReference type="SMART" id="SM00448">
    <property type="entry name" value="REC"/>
    <property type="match status" value="2"/>
</dbReference>
<evidence type="ECO:0000256" key="4">
    <source>
        <dbReference type="ARBA" id="ARBA00022679"/>
    </source>
</evidence>
<dbReference type="Pfam" id="PF00072">
    <property type="entry name" value="Response_reg"/>
    <property type="match status" value="2"/>
</dbReference>
<comment type="caution">
    <text evidence="10">The sequence shown here is derived from an EMBL/GenBank/DDBJ whole genome shotgun (WGS) entry which is preliminary data.</text>
</comment>
<dbReference type="Gene3D" id="3.30.450.40">
    <property type="match status" value="1"/>
</dbReference>
<dbReference type="InterPro" id="IPR029016">
    <property type="entry name" value="GAF-like_dom_sf"/>
</dbReference>
<evidence type="ECO:0000256" key="5">
    <source>
        <dbReference type="ARBA" id="ARBA00022777"/>
    </source>
</evidence>
<keyword evidence="11" id="KW-1185">Reference proteome</keyword>
<dbReference type="EC" id="2.7.13.3" evidence="2"/>
<dbReference type="InterPro" id="IPR011006">
    <property type="entry name" value="CheY-like_superfamily"/>
</dbReference>
<evidence type="ECO:0000259" key="9">
    <source>
        <dbReference type="PROSITE" id="PS50110"/>
    </source>
</evidence>
<dbReference type="SUPFAM" id="SSF47384">
    <property type="entry name" value="Homodimeric domain of signal transducing histidine kinase"/>
    <property type="match status" value="1"/>
</dbReference>
<proteinExistence type="predicted"/>
<evidence type="ECO:0000256" key="6">
    <source>
        <dbReference type="ARBA" id="ARBA00023012"/>
    </source>
</evidence>
<evidence type="ECO:0000256" key="7">
    <source>
        <dbReference type="PROSITE-ProRule" id="PRU00169"/>
    </source>
</evidence>
<feature type="modified residue" description="4-aspartylphosphate" evidence="7">
    <location>
        <position position="427"/>
    </location>
</feature>
<dbReference type="InterPro" id="IPR001789">
    <property type="entry name" value="Sig_transdc_resp-reg_receiver"/>
</dbReference>
<dbReference type="SUPFAM" id="SSF52172">
    <property type="entry name" value="CheY-like"/>
    <property type="match status" value="2"/>
</dbReference>
<evidence type="ECO:0000256" key="1">
    <source>
        <dbReference type="ARBA" id="ARBA00000085"/>
    </source>
</evidence>
<dbReference type="Gene3D" id="3.40.50.2300">
    <property type="match status" value="2"/>
</dbReference>
<reference evidence="10 11" key="1">
    <citation type="submission" date="2014-12" db="EMBL/GenBank/DDBJ databases">
        <title>Draft genome sequence of Paenibacillus kamchatkensis strain B-2647.</title>
        <authorList>
            <person name="Karlyshev A.V."/>
            <person name="Kudryashova E.B."/>
        </authorList>
    </citation>
    <scope>NUCLEOTIDE SEQUENCE [LARGE SCALE GENOMIC DNA]</scope>
    <source>
        <strain evidence="10 11">VKM B-2647</strain>
    </source>
</reference>
<keyword evidence="8" id="KW-0175">Coiled coil</keyword>
<keyword evidence="3 7" id="KW-0597">Phosphoprotein</keyword>
<dbReference type="Pfam" id="PF13185">
    <property type="entry name" value="GAF_2"/>
    <property type="match status" value="1"/>
</dbReference>
<dbReference type="Pfam" id="PF00512">
    <property type="entry name" value="HisKA"/>
    <property type="match status" value="1"/>
</dbReference>